<dbReference type="AlphaFoldDB" id="A0A1L9RCJ3"/>
<dbReference type="OrthoDB" id="4847299at2759"/>
<sequence>MASLTSTELTEINNLPIDEEWKVLLQELLTKGVKVSLNDVKRIWQLAMNRISYIEDLESRILWVETGNERAGLAHILKRHLGEFEEYDSDKLLELAEASTSVGLPMGIQGKIGRSRPIFALFFYGKPLGIAVQVGSNGFVVSMNKKSLDELARKNPQHGDVNQLKALLQESHSWPTS</sequence>
<proteinExistence type="predicted"/>
<evidence type="ECO:0000313" key="1">
    <source>
        <dbReference type="EMBL" id="OJJ32608.1"/>
    </source>
</evidence>
<accession>A0A1L9RCJ3</accession>
<dbReference type="GeneID" id="63751675"/>
<dbReference type="Proteomes" id="UP000184383">
    <property type="component" value="Unassembled WGS sequence"/>
</dbReference>
<dbReference type="VEuPathDB" id="FungiDB:ASPWEDRAFT_42625"/>
<gene>
    <name evidence="1" type="ORF">ASPWEDRAFT_42625</name>
</gene>
<dbReference type="RefSeq" id="XP_040686285.1">
    <property type="nucleotide sequence ID" value="XM_040835827.1"/>
</dbReference>
<evidence type="ECO:0000313" key="2">
    <source>
        <dbReference type="Proteomes" id="UP000184383"/>
    </source>
</evidence>
<dbReference type="EMBL" id="KV878214">
    <property type="protein sequence ID" value="OJJ32608.1"/>
    <property type="molecule type" value="Genomic_DNA"/>
</dbReference>
<keyword evidence="2" id="KW-1185">Reference proteome</keyword>
<protein>
    <submittedName>
        <fullName evidence="1">Uncharacterized protein</fullName>
    </submittedName>
</protein>
<organism evidence="1 2">
    <name type="scientific">Aspergillus wentii DTO 134E9</name>
    <dbReference type="NCBI Taxonomy" id="1073089"/>
    <lineage>
        <taxon>Eukaryota</taxon>
        <taxon>Fungi</taxon>
        <taxon>Dikarya</taxon>
        <taxon>Ascomycota</taxon>
        <taxon>Pezizomycotina</taxon>
        <taxon>Eurotiomycetes</taxon>
        <taxon>Eurotiomycetidae</taxon>
        <taxon>Eurotiales</taxon>
        <taxon>Aspergillaceae</taxon>
        <taxon>Aspergillus</taxon>
        <taxon>Aspergillus subgen. Cremei</taxon>
    </lineage>
</organism>
<name>A0A1L9RCJ3_ASPWE</name>
<reference evidence="2" key="1">
    <citation type="journal article" date="2017" name="Genome Biol.">
        <title>Comparative genomics reveals high biological diversity and specific adaptations in the industrially and medically important fungal genus Aspergillus.</title>
        <authorList>
            <person name="de Vries R.P."/>
            <person name="Riley R."/>
            <person name="Wiebenga A."/>
            <person name="Aguilar-Osorio G."/>
            <person name="Amillis S."/>
            <person name="Uchima C.A."/>
            <person name="Anderluh G."/>
            <person name="Asadollahi M."/>
            <person name="Askin M."/>
            <person name="Barry K."/>
            <person name="Battaglia E."/>
            <person name="Bayram O."/>
            <person name="Benocci T."/>
            <person name="Braus-Stromeyer S.A."/>
            <person name="Caldana C."/>
            <person name="Canovas D."/>
            <person name="Cerqueira G.C."/>
            <person name="Chen F."/>
            <person name="Chen W."/>
            <person name="Choi C."/>
            <person name="Clum A."/>
            <person name="Dos Santos R.A."/>
            <person name="Damasio A.R."/>
            <person name="Diallinas G."/>
            <person name="Emri T."/>
            <person name="Fekete E."/>
            <person name="Flipphi M."/>
            <person name="Freyberg S."/>
            <person name="Gallo A."/>
            <person name="Gournas C."/>
            <person name="Habgood R."/>
            <person name="Hainaut M."/>
            <person name="Harispe M.L."/>
            <person name="Henrissat B."/>
            <person name="Hilden K.S."/>
            <person name="Hope R."/>
            <person name="Hossain A."/>
            <person name="Karabika E."/>
            <person name="Karaffa L."/>
            <person name="Karanyi Z."/>
            <person name="Krasevec N."/>
            <person name="Kuo A."/>
            <person name="Kusch H."/>
            <person name="LaButti K."/>
            <person name="Lagendijk E.L."/>
            <person name="Lapidus A."/>
            <person name="Levasseur A."/>
            <person name="Lindquist E."/>
            <person name="Lipzen A."/>
            <person name="Logrieco A.F."/>
            <person name="MacCabe A."/>
            <person name="Maekelae M.R."/>
            <person name="Malavazi I."/>
            <person name="Melin P."/>
            <person name="Meyer V."/>
            <person name="Mielnichuk N."/>
            <person name="Miskei M."/>
            <person name="Molnar A.P."/>
            <person name="Mule G."/>
            <person name="Ngan C.Y."/>
            <person name="Orejas M."/>
            <person name="Orosz E."/>
            <person name="Ouedraogo J.P."/>
            <person name="Overkamp K.M."/>
            <person name="Park H.-S."/>
            <person name="Perrone G."/>
            <person name="Piumi F."/>
            <person name="Punt P.J."/>
            <person name="Ram A.F."/>
            <person name="Ramon A."/>
            <person name="Rauscher S."/>
            <person name="Record E."/>
            <person name="Riano-Pachon D.M."/>
            <person name="Robert V."/>
            <person name="Roehrig J."/>
            <person name="Ruller R."/>
            <person name="Salamov A."/>
            <person name="Salih N.S."/>
            <person name="Samson R.A."/>
            <person name="Sandor E."/>
            <person name="Sanguinetti M."/>
            <person name="Schuetze T."/>
            <person name="Sepcic K."/>
            <person name="Shelest E."/>
            <person name="Sherlock G."/>
            <person name="Sophianopoulou V."/>
            <person name="Squina F.M."/>
            <person name="Sun H."/>
            <person name="Susca A."/>
            <person name="Todd R.B."/>
            <person name="Tsang A."/>
            <person name="Unkles S.E."/>
            <person name="van de Wiele N."/>
            <person name="van Rossen-Uffink D."/>
            <person name="Oliveira J.V."/>
            <person name="Vesth T.C."/>
            <person name="Visser J."/>
            <person name="Yu J.-H."/>
            <person name="Zhou M."/>
            <person name="Andersen M.R."/>
            <person name="Archer D.B."/>
            <person name="Baker S.E."/>
            <person name="Benoit I."/>
            <person name="Brakhage A.A."/>
            <person name="Braus G.H."/>
            <person name="Fischer R."/>
            <person name="Frisvad J.C."/>
            <person name="Goldman G.H."/>
            <person name="Houbraken J."/>
            <person name="Oakley B."/>
            <person name="Pocsi I."/>
            <person name="Scazzocchio C."/>
            <person name="Seiboth B."/>
            <person name="vanKuyk P.A."/>
            <person name="Wortman J."/>
            <person name="Dyer P.S."/>
            <person name="Grigoriev I.V."/>
        </authorList>
    </citation>
    <scope>NUCLEOTIDE SEQUENCE [LARGE SCALE GENOMIC DNA]</scope>
    <source>
        <strain evidence="2">DTO 134E9</strain>
    </source>
</reference>